<keyword evidence="3" id="KW-0677">Repeat</keyword>
<dbReference type="GO" id="GO:0006952">
    <property type="term" value="P:defense response"/>
    <property type="evidence" value="ECO:0007669"/>
    <property type="project" value="UniProtKB-KW"/>
</dbReference>
<dbReference type="HOGENOM" id="CLU_2642094_0_0_1"/>
<evidence type="ECO:0000256" key="3">
    <source>
        <dbReference type="ARBA" id="ARBA00022737"/>
    </source>
</evidence>
<accession>A0A0E0BJL8</accession>
<dbReference type="GO" id="GO:0000166">
    <property type="term" value="F:nucleotide binding"/>
    <property type="evidence" value="ECO:0007669"/>
    <property type="project" value="UniProtKB-KW"/>
</dbReference>
<reference evidence="7" key="1">
    <citation type="submission" date="2015-04" db="UniProtKB">
        <authorList>
            <consortium name="EnsemblPlants"/>
        </authorList>
    </citation>
    <scope>IDENTIFICATION</scope>
</reference>
<dbReference type="EnsemblPlants" id="OGLUM11G14740.1">
    <property type="protein sequence ID" value="OGLUM11G14740.1"/>
    <property type="gene ID" value="OGLUM11G14740"/>
</dbReference>
<keyword evidence="4" id="KW-0547">Nucleotide-binding</keyword>
<keyword evidence="2" id="KW-0433">Leucine-rich repeat</keyword>
<reference evidence="7" key="2">
    <citation type="submission" date="2018-05" db="EMBL/GenBank/DDBJ databases">
        <title>OgluRS3 (Oryza glumaepatula Reference Sequence Version 3).</title>
        <authorList>
            <person name="Zhang J."/>
            <person name="Kudrna D."/>
            <person name="Lee S."/>
            <person name="Talag J."/>
            <person name="Welchert J."/>
            <person name="Wing R.A."/>
        </authorList>
    </citation>
    <scope>NUCLEOTIDE SEQUENCE [LARGE SCALE GENOMIC DNA]</scope>
</reference>
<evidence type="ECO:0000256" key="4">
    <source>
        <dbReference type="ARBA" id="ARBA00022741"/>
    </source>
</evidence>
<evidence type="ECO:0000313" key="7">
    <source>
        <dbReference type="EnsemblPlants" id="OGLUM11G14740.1"/>
    </source>
</evidence>
<dbReference type="Proteomes" id="UP000026961">
    <property type="component" value="Chromosome 11"/>
</dbReference>
<dbReference type="Pfam" id="PF18052">
    <property type="entry name" value="Rx_N"/>
    <property type="match status" value="1"/>
</dbReference>
<evidence type="ECO:0000259" key="6">
    <source>
        <dbReference type="Pfam" id="PF18052"/>
    </source>
</evidence>
<dbReference type="Gramene" id="OGLUM11G14740.1">
    <property type="protein sequence ID" value="OGLUM11G14740.1"/>
    <property type="gene ID" value="OGLUM11G14740"/>
</dbReference>
<dbReference type="AlphaFoldDB" id="A0A0E0BJL8"/>
<evidence type="ECO:0000313" key="8">
    <source>
        <dbReference type="Proteomes" id="UP000026961"/>
    </source>
</evidence>
<comment type="similarity">
    <text evidence="1">Belongs to the disease resistance NB-LRR family.</text>
</comment>
<evidence type="ECO:0000256" key="2">
    <source>
        <dbReference type="ARBA" id="ARBA00022614"/>
    </source>
</evidence>
<proteinExistence type="inferred from homology"/>
<keyword evidence="8" id="KW-1185">Reference proteome</keyword>
<keyword evidence="5" id="KW-0611">Plant defense</keyword>
<dbReference type="Gene3D" id="1.20.5.4130">
    <property type="match status" value="1"/>
</dbReference>
<dbReference type="InterPro" id="IPR041118">
    <property type="entry name" value="Rx_N"/>
</dbReference>
<organism evidence="7">
    <name type="scientific">Oryza glumipatula</name>
    <dbReference type="NCBI Taxonomy" id="40148"/>
    <lineage>
        <taxon>Eukaryota</taxon>
        <taxon>Viridiplantae</taxon>
        <taxon>Streptophyta</taxon>
        <taxon>Embryophyta</taxon>
        <taxon>Tracheophyta</taxon>
        <taxon>Spermatophyta</taxon>
        <taxon>Magnoliopsida</taxon>
        <taxon>Liliopsida</taxon>
        <taxon>Poales</taxon>
        <taxon>Poaceae</taxon>
        <taxon>BOP clade</taxon>
        <taxon>Oryzoideae</taxon>
        <taxon>Oryzeae</taxon>
        <taxon>Oryzinae</taxon>
        <taxon>Oryza</taxon>
    </lineage>
</organism>
<name>A0A0E0BJL8_9ORYZ</name>
<feature type="domain" description="Disease resistance N-terminal" evidence="6">
    <location>
        <begin position="12"/>
        <end position="70"/>
    </location>
</feature>
<evidence type="ECO:0000256" key="5">
    <source>
        <dbReference type="ARBA" id="ARBA00022821"/>
    </source>
</evidence>
<protein>
    <recommendedName>
        <fullName evidence="6">Disease resistance N-terminal domain-containing protein</fullName>
    </recommendedName>
</protein>
<sequence>MEAAAVSASTGALNTLLPKLADLLLLVAGEHHSSRRAVEDGVEHLESELTSMRAALEKANKQWEDVDKQIESICSCG</sequence>
<evidence type="ECO:0000256" key="1">
    <source>
        <dbReference type="ARBA" id="ARBA00008894"/>
    </source>
</evidence>